<dbReference type="Pfam" id="PF00512">
    <property type="entry name" value="HisKA"/>
    <property type="match status" value="1"/>
</dbReference>
<keyword evidence="6 13" id="KW-0812">Transmembrane</keyword>
<dbReference type="InterPro" id="IPR003594">
    <property type="entry name" value="HATPase_dom"/>
</dbReference>
<organism evidence="16 17">
    <name type="scientific">Methylomagnum ishizawai</name>
    <dbReference type="NCBI Taxonomy" id="1760988"/>
    <lineage>
        <taxon>Bacteria</taxon>
        <taxon>Pseudomonadati</taxon>
        <taxon>Pseudomonadota</taxon>
        <taxon>Gammaproteobacteria</taxon>
        <taxon>Methylococcales</taxon>
        <taxon>Methylococcaceae</taxon>
        <taxon>Methylomagnum</taxon>
    </lineage>
</organism>
<dbReference type="GO" id="GO:0005886">
    <property type="term" value="C:plasma membrane"/>
    <property type="evidence" value="ECO:0007669"/>
    <property type="project" value="TreeGrafter"/>
</dbReference>
<name>A0A1Y6CSI2_9GAMM</name>
<comment type="subcellular location">
    <subcellularLocation>
        <location evidence="2">Membrane</location>
        <topology evidence="2">Multi-pass membrane protein</topology>
    </subcellularLocation>
</comment>
<dbReference type="Proteomes" id="UP000192923">
    <property type="component" value="Unassembled WGS sequence"/>
</dbReference>
<evidence type="ECO:0000313" key="16">
    <source>
        <dbReference type="EMBL" id="SMF93569.1"/>
    </source>
</evidence>
<evidence type="ECO:0000256" key="9">
    <source>
        <dbReference type="ARBA" id="ARBA00022840"/>
    </source>
</evidence>
<keyword evidence="11" id="KW-0902">Two-component regulatory system</keyword>
<evidence type="ECO:0000259" key="14">
    <source>
        <dbReference type="PROSITE" id="PS50109"/>
    </source>
</evidence>
<dbReference type="Pfam" id="PF02518">
    <property type="entry name" value="HATPase_c"/>
    <property type="match status" value="1"/>
</dbReference>
<evidence type="ECO:0000256" key="8">
    <source>
        <dbReference type="ARBA" id="ARBA00022777"/>
    </source>
</evidence>
<evidence type="ECO:0000256" key="11">
    <source>
        <dbReference type="ARBA" id="ARBA00023012"/>
    </source>
</evidence>
<dbReference type="SUPFAM" id="SSF55874">
    <property type="entry name" value="ATPase domain of HSP90 chaperone/DNA topoisomerase II/histidine kinase"/>
    <property type="match status" value="1"/>
</dbReference>
<feature type="domain" description="HAMP" evidence="15">
    <location>
        <begin position="163"/>
        <end position="215"/>
    </location>
</feature>
<reference evidence="16 17" key="1">
    <citation type="submission" date="2016-12" db="EMBL/GenBank/DDBJ databases">
        <authorList>
            <person name="Song W.-J."/>
            <person name="Kurnit D.M."/>
        </authorList>
    </citation>
    <scope>NUCLEOTIDE SEQUENCE [LARGE SCALE GENOMIC DNA]</scope>
    <source>
        <strain evidence="16 17">175</strain>
    </source>
</reference>
<dbReference type="SUPFAM" id="SSF47384">
    <property type="entry name" value="Homodimeric domain of signal transducing histidine kinase"/>
    <property type="match status" value="1"/>
</dbReference>
<dbReference type="PROSITE" id="PS50885">
    <property type="entry name" value="HAMP"/>
    <property type="match status" value="1"/>
</dbReference>
<dbReference type="EMBL" id="FXAM01000001">
    <property type="protein sequence ID" value="SMF93569.1"/>
    <property type="molecule type" value="Genomic_DNA"/>
</dbReference>
<evidence type="ECO:0000259" key="15">
    <source>
        <dbReference type="PROSITE" id="PS50885"/>
    </source>
</evidence>
<evidence type="ECO:0000256" key="13">
    <source>
        <dbReference type="SAM" id="Phobius"/>
    </source>
</evidence>
<evidence type="ECO:0000256" key="5">
    <source>
        <dbReference type="ARBA" id="ARBA00022679"/>
    </source>
</evidence>
<keyword evidence="8 16" id="KW-0418">Kinase</keyword>
<keyword evidence="10 13" id="KW-1133">Transmembrane helix</keyword>
<dbReference type="InterPro" id="IPR036890">
    <property type="entry name" value="HATPase_C_sf"/>
</dbReference>
<evidence type="ECO:0000256" key="1">
    <source>
        <dbReference type="ARBA" id="ARBA00000085"/>
    </source>
</evidence>
<dbReference type="Gene3D" id="1.10.287.130">
    <property type="match status" value="1"/>
</dbReference>
<dbReference type="InterPro" id="IPR036097">
    <property type="entry name" value="HisK_dim/P_sf"/>
</dbReference>
<sequence length="434" mass="47078">MKSIRRKLIATLLGVITSALLLGASAIYFTAREEAGALFDYHLRQIALSLRNPAFGAVWMPPVDADEEEFDFVIQVWDATGVRLYYSQPHVELPGFMAGGYATVETREGAWRVFAIRSRSQVIQVAQPMRVRNHMALEAALRVLLPLLLLLPVLSVAIWVLVSRGLEPLNRLARAVATRTPKALDPLPEAQAPQEARPLVRSLNDLLVRLGDALAAQQAFIADAAHELRTPIAALQLQAQLVERAETEEDRRAALDDLKAGVGRAGRAVQQLLTLARQDPDLAARPFEPVLLGELARQVVAEHLPLAEAKHIDLGVVATDDGLKVQGDPAALRVLVANLVENGLRYTPEGGRVDLSVWRAGGQPLLEVRDTGPGIPEADRARVFDRFYRGEATHEPGTGLGLSIVKTIADRHGARVGLENGAGGGLRVRVVFAA</sequence>
<dbReference type="AlphaFoldDB" id="A0A1Y6CSI2"/>
<dbReference type="SMART" id="SM00388">
    <property type="entry name" value="HisKA"/>
    <property type="match status" value="1"/>
</dbReference>
<dbReference type="EC" id="2.7.13.3" evidence="3"/>
<dbReference type="PROSITE" id="PS50109">
    <property type="entry name" value="HIS_KIN"/>
    <property type="match status" value="1"/>
</dbReference>
<dbReference type="InterPro" id="IPR004358">
    <property type="entry name" value="Sig_transdc_His_kin-like_C"/>
</dbReference>
<dbReference type="InterPro" id="IPR050428">
    <property type="entry name" value="TCS_sensor_his_kinase"/>
</dbReference>
<evidence type="ECO:0000256" key="7">
    <source>
        <dbReference type="ARBA" id="ARBA00022741"/>
    </source>
</evidence>
<dbReference type="CDD" id="cd00082">
    <property type="entry name" value="HisKA"/>
    <property type="match status" value="1"/>
</dbReference>
<evidence type="ECO:0000256" key="3">
    <source>
        <dbReference type="ARBA" id="ARBA00012438"/>
    </source>
</evidence>
<protein>
    <recommendedName>
        <fullName evidence="3">histidine kinase</fullName>
        <ecNumber evidence="3">2.7.13.3</ecNumber>
    </recommendedName>
</protein>
<dbReference type="PANTHER" id="PTHR45436">
    <property type="entry name" value="SENSOR HISTIDINE KINASE YKOH"/>
    <property type="match status" value="1"/>
</dbReference>
<dbReference type="STRING" id="1760988.SAMN02949497_0856"/>
<dbReference type="PRINTS" id="PR00344">
    <property type="entry name" value="BCTRLSENSOR"/>
</dbReference>
<keyword evidence="7" id="KW-0547">Nucleotide-binding</keyword>
<evidence type="ECO:0000256" key="6">
    <source>
        <dbReference type="ARBA" id="ARBA00022692"/>
    </source>
</evidence>
<feature type="domain" description="Histidine kinase" evidence="14">
    <location>
        <begin position="223"/>
        <end position="434"/>
    </location>
</feature>
<evidence type="ECO:0000256" key="2">
    <source>
        <dbReference type="ARBA" id="ARBA00004141"/>
    </source>
</evidence>
<keyword evidence="4" id="KW-0597">Phosphoprotein</keyword>
<dbReference type="GO" id="GO:0005524">
    <property type="term" value="F:ATP binding"/>
    <property type="evidence" value="ECO:0007669"/>
    <property type="project" value="UniProtKB-KW"/>
</dbReference>
<dbReference type="InterPro" id="IPR003661">
    <property type="entry name" value="HisK_dim/P_dom"/>
</dbReference>
<dbReference type="GO" id="GO:0000155">
    <property type="term" value="F:phosphorelay sensor kinase activity"/>
    <property type="evidence" value="ECO:0007669"/>
    <property type="project" value="InterPro"/>
</dbReference>
<dbReference type="InterPro" id="IPR005467">
    <property type="entry name" value="His_kinase_dom"/>
</dbReference>
<evidence type="ECO:0000256" key="4">
    <source>
        <dbReference type="ARBA" id="ARBA00022553"/>
    </source>
</evidence>
<feature type="transmembrane region" description="Helical" evidence="13">
    <location>
        <begin position="139"/>
        <end position="162"/>
    </location>
</feature>
<dbReference type="Gene3D" id="3.30.565.10">
    <property type="entry name" value="Histidine kinase-like ATPase, C-terminal domain"/>
    <property type="match status" value="1"/>
</dbReference>
<gene>
    <name evidence="16" type="ORF">SAMN02949497_0856</name>
</gene>
<keyword evidence="9" id="KW-0067">ATP-binding</keyword>
<proteinExistence type="predicted"/>
<evidence type="ECO:0000256" key="10">
    <source>
        <dbReference type="ARBA" id="ARBA00022989"/>
    </source>
</evidence>
<evidence type="ECO:0000313" key="17">
    <source>
        <dbReference type="Proteomes" id="UP000192923"/>
    </source>
</evidence>
<dbReference type="PANTHER" id="PTHR45436:SF14">
    <property type="entry name" value="SENSOR PROTEIN QSEC"/>
    <property type="match status" value="1"/>
</dbReference>
<dbReference type="SMART" id="SM00387">
    <property type="entry name" value="HATPase_c"/>
    <property type="match status" value="1"/>
</dbReference>
<keyword evidence="12 13" id="KW-0472">Membrane</keyword>
<comment type="catalytic activity">
    <reaction evidence="1">
        <text>ATP + protein L-histidine = ADP + protein N-phospho-L-histidine.</text>
        <dbReference type="EC" id="2.7.13.3"/>
    </reaction>
</comment>
<keyword evidence="17" id="KW-1185">Reference proteome</keyword>
<accession>A0A1Y6CSI2</accession>
<dbReference type="InterPro" id="IPR003660">
    <property type="entry name" value="HAMP_dom"/>
</dbReference>
<dbReference type="OrthoDB" id="9804645at2"/>
<evidence type="ECO:0000256" key="12">
    <source>
        <dbReference type="ARBA" id="ARBA00023136"/>
    </source>
</evidence>
<keyword evidence="5" id="KW-0808">Transferase</keyword>
<dbReference type="RefSeq" id="WP_085210261.1">
    <property type="nucleotide sequence ID" value="NZ_FXAM01000001.1"/>
</dbReference>